<evidence type="ECO:0000256" key="2">
    <source>
        <dbReference type="ARBA" id="ARBA00022679"/>
    </source>
</evidence>
<dbReference type="OrthoDB" id="6342332at2759"/>
<dbReference type="GO" id="GO:0005737">
    <property type="term" value="C:cytoplasm"/>
    <property type="evidence" value="ECO:0007669"/>
    <property type="project" value="TreeGrafter"/>
</dbReference>
<gene>
    <name evidence="5" type="primary">Smyd4_0</name>
    <name evidence="5" type="ORF">FJT64_011805</name>
</gene>
<evidence type="ECO:0000313" key="5">
    <source>
        <dbReference type="EMBL" id="KAF0289973.1"/>
    </source>
</evidence>
<evidence type="ECO:0000313" key="6">
    <source>
        <dbReference type="Proteomes" id="UP000440578"/>
    </source>
</evidence>
<evidence type="ECO:0000256" key="3">
    <source>
        <dbReference type="ARBA" id="ARBA00022691"/>
    </source>
</evidence>
<dbReference type="InterPro" id="IPR052097">
    <property type="entry name" value="SET-MYND_domain_protein"/>
</dbReference>
<dbReference type="EMBL" id="VIIS01001991">
    <property type="protein sequence ID" value="KAF0289973.1"/>
    <property type="molecule type" value="Genomic_DNA"/>
</dbReference>
<proteinExistence type="predicted"/>
<dbReference type="InterPro" id="IPR046341">
    <property type="entry name" value="SET_dom_sf"/>
</dbReference>
<dbReference type="AlphaFoldDB" id="A0A6A4V8G8"/>
<comment type="caution">
    <text evidence="5">The sequence shown here is derived from an EMBL/GenBank/DDBJ whole genome shotgun (WGS) entry which is preliminary data.</text>
</comment>
<reference evidence="5 6" key="1">
    <citation type="submission" date="2019-07" db="EMBL/GenBank/DDBJ databases">
        <title>Draft genome assembly of a fouling barnacle, Amphibalanus amphitrite (Darwin, 1854): The first reference genome for Thecostraca.</title>
        <authorList>
            <person name="Kim W."/>
        </authorList>
    </citation>
    <scope>NUCLEOTIDE SEQUENCE [LARGE SCALE GENOMIC DNA]</scope>
    <source>
        <strain evidence="5">SNU_AA5</strain>
        <tissue evidence="5">Soma without cirri and trophi</tissue>
    </source>
</reference>
<evidence type="ECO:0000256" key="4">
    <source>
        <dbReference type="SAM" id="MobiDB-lite"/>
    </source>
</evidence>
<dbReference type="GO" id="GO:0032259">
    <property type="term" value="P:methylation"/>
    <property type="evidence" value="ECO:0007669"/>
    <property type="project" value="UniProtKB-KW"/>
</dbReference>
<dbReference type="SUPFAM" id="SSF82199">
    <property type="entry name" value="SET domain"/>
    <property type="match status" value="1"/>
</dbReference>
<dbReference type="GO" id="GO:0008168">
    <property type="term" value="F:methyltransferase activity"/>
    <property type="evidence" value="ECO:0007669"/>
    <property type="project" value="UniProtKB-KW"/>
</dbReference>
<protein>
    <submittedName>
        <fullName evidence="5">SET and MYND domain-containing protein 4</fullName>
    </submittedName>
</protein>
<evidence type="ECO:0000256" key="1">
    <source>
        <dbReference type="ARBA" id="ARBA00022603"/>
    </source>
</evidence>
<keyword evidence="1" id="KW-0489">Methyltransferase</keyword>
<dbReference type="GO" id="GO:0042826">
    <property type="term" value="F:histone deacetylase binding"/>
    <property type="evidence" value="ECO:0007669"/>
    <property type="project" value="TreeGrafter"/>
</dbReference>
<name>A0A6A4V8G8_AMPAM</name>
<organism evidence="5 6">
    <name type="scientific">Amphibalanus amphitrite</name>
    <name type="common">Striped barnacle</name>
    <name type="synonym">Balanus amphitrite</name>
    <dbReference type="NCBI Taxonomy" id="1232801"/>
    <lineage>
        <taxon>Eukaryota</taxon>
        <taxon>Metazoa</taxon>
        <taxon>Ecdysozoa</taxon>
        <taxon>Arthropoda</taxon>
        <taxon>Crustacea</taxon>
        <taxon>Multicrustacea</taxon>
        <taxon>Cirripedia</taxon>
        <taxon>Thoracica</taxon>
        <taxon>Thoracicalcarea</taxon>
        <taxon>Balanomorpha</taxon>
        <taxon>Balanoidea</taxon>
        <taxon>Balanidae</taxon>
        <taxon>Amphibalaninae</taxon>
        <taxon>Amphibalanus</taxon>
    </lineage>
</organism>
<dbReference type="GO" id="GO:0005634">
    <property type="term" value="C:nucleus"/>
    <property type="evidence" value="ECO:0007669"/>
    <property type="project" value="TreeGrafter"/>
</dbReference>
<dbReference type="PANTHER" id="PTHR46165">
    <property type="entry name" value="SET AND MYND DOMAIN-CONTAINING PROTEIN 4"/>
    <property type="match status" value="1"/>
</dbReference>
<sequence length="486" mass="54735">MERVQFLMKMPESGPLQQLSLALANRSAALFQLGRYGPCEEAVQQALQHGYPREMRYKLHERLGEARRRQGDADRVKRLLETGQEGELQPEQTEHPDQKRERERTQKQGEQTEQRKDEQKQSSGTKRRREERKSPSPSVPQLPPLSHGPSEVVPAASAAVDLVVTQEKGRMLVANRDLSPGDVVIVEPALCSATLPDSWATHCYQCCARLQETVPCLSCSSVRFCSEACRTAAADQHVLECGLLERLLELDVGPMALLALRLVAAAGPEQAAAAAAGAARRYHRVWRRGLLRRHGTACVVRVIQPVPAGGELLDNYGFHWAVQGWTERQAALRGQYFFDCRCRACTEDWAPHMDLPEKEYFLCDLCDAPPIYCYHEKDASKVEAFTRSRRAFLKAMERRKQRGGTVDDVEALVNHLRVMQRVVAKPSREFNNCQEAVKLHFFAEGNSYQELAETQPTAKSMLKEAGTTETLNCIERLYGKNKRITA</sequence>
<keyword evidence="3" id="KW-0949">S-adenosyl-L-methionine</keyword>
<keyword evidence="6" id="KW-1185">Reference proteome</keyword>
<dbReference type="Gene3D" id="2.170.270.10">
    <property type="entry name" value="SET domain"/>
    <property type="match status" value="1"/>
</dbReference>
<dbReference type="InterPro" id="IPR011990">
    <property type="entry name" value="TPR-like_helical_dom_sf"/>
</dbReference>
<dbReference type="Proteomes" id="UP000440578">
    <property type="component" value="Unassembled WGS sequence"/>
</dbReference>
<feature type="compositionally biased region" description="Basic and acidic residues" evidence="4">
    <location>
        <begin position="92"/>
        <end position="120"/>
    </location>
</feature>
<dbReference type="SUPFAM" id="SSF144232">
    <property type="entry name" value="HIT/MYND zinc finger-like"/>
    <property type="match status" value="1"/>
</dbReference>
<dbReference type="SUPFAM" id="SSF48452">
    <property type="entry name" value="TPR-like"/>
    <property type="match status" value="1"/>
</dbReference>
<accession>A0A6A4V8G8</accession>
<dbReference type="PANTHER" id="PTHR46165:SF2">
    <property type="entry name" value="SET AND MYND DOMAIN-CONTAINING PROTEIN 4"/>
    <property type="match status" value="1"/>
</dbReference>
<feature type="region of interest" description="Disordered" evidence="4">
    <location>
        <begin position="81"/>
        <end position="151"/>
    </location>
</feature>
<dbReference type="Gene3D" id="1.25.40.10">
    <property type="entry name" value="Tetratricopeptide repeat domain"/>
    <property type="match status" value="1"/>
</dbReference>
<keyword evidence="2" id="KW-0808">Transferase</keyword>